<name>A0A4R0XTK2_9MOLU</name>
<dbReference type="AlphaFoldDB" id="A0A4R0XTK2"/>
<dbReference type="Proteomes" id="UP000294192">
    <property type="component" value="Unassembled WGS sequence"/>
</dbReference>
<dbReference type="RefSeq" id="WP_131599335.1">
    <property type="nucleotide sequence ID" value="NZ_CBDBYK010000015.1"/>
</dbReference>
<gene>
    <name evidence="2" type="ORF">C4B24_03340</name>
</gene>
<dbReference type="EMBL" id="PSZO01000016">
    <property type="protein sequence ID" value="TCG10969.1"/>
    <property type="molecule type" value="Genomic_DNA"/>
</dbReference>
<feature type="compositionally biased region" description="Basic and acidic residues" evidence="1">
    <location>
        <begin position="221"/>
        <end position="238"/>
    </location>
</feature>
<organism evidence="2 3">
    <name type="scientific">Mycoplasma marinum</name>
    <dbReference type="NCBI Taxonomy" id="1937190"/>
    <lineage>
        <taxon>Bacteria</taxon>
        <taxon>Bacillati</taxon>
        <taxon>Mycoplasmatota</taxon>
        <taxon>Mollicutes</taxon>
        <taxon>Mycoplasmataceae</taxon>
        <taxon>Mycoplasma</taxon>
    </lineage>
</organism>
<feature type="region of interest" description="Disordered" evidence="1">
    <location>
        <begin position="216"/>
        <end position="238"/>
    </location>
</feature>
<proteinExistence type="predicted"/>
<comment type="caution">
    <text evidence="2">The sequence shown here is derived from an EMBL/GenBank/DDBJ whole genome shotgun (WGS) entry which is preliminary data.</text>
</comment>
<evidence type="ECO:0000313" key="2">
    <source>
        <dbReference type="EMBL" id="TCG10969.1"/>
    </source>
</evidence>
<reference evidence="2 3" key="1">
    <citation type="submission" date="2018-02" db="EMBL/GenBank/DDBJ databases">
        <title>Mycoplasma marinum and Mycoplasma todarodis sp. nov., moderately halophilic and psychrotolerant mycoplasmas isolated from cephalopods.</title>
        <authorList>
            <person name="Viver T."/>
        </authorList>
    </citation>
    <scope>NUCLEOTIDE SEQUENCE [LARGE SCALE GENOMIC DNA]</scope>
    <source>
        <strain evidence="2 3">PE</strain>
    </source>
</reference>
<evidence type="ECO:0000256" key="1">
    <source>
        <dbReference type="SAM" id="MobiDB-lite"/>
    </source>
</evidence>
<evidence type="ECO:0000313" key="3">
    <source>
        <dbReference type="Proteomes" id="UP000294192"/>
    </source>
</evidence>
<accession>A0A4R0XTK2</accession>
<protein>
    <submittedName>
        <fullName evidence="2">Uncharacterized protein</fullName>
    </submittedName>
</protein>
<keyword evidence="3" id="KW-1185">Reference proteome</keyword>
<sequence>MKFTEKDITKDADALALLLRLNLQIRDVDFIWSKKMPAADLIQKNKPKKAGGHTSHIAVTSLSKKYFDRVGMFLDTPFWGNVPIKVSDKMIEDSSSQIFFKKSTMAISNDAKKAQYKIGKRSENGLLFNNLRDSIFIEDQFVVVKTKNDVLVMAFKNGEEPLMSNTIYTNTLFSNDDVENAINLNHIKEDKIQDSGNIVAASPFALENITSIFEYDSSENSEPRENKDDPEKKQITIQRDADLSTYHEKMKKVIVSYHKNRGWLSKEEYDNIDIVLFKDDLLKIIEVKSATNGKDSIYKAIGQLLYYKEKISHKINLEGIKIELIICSRIKGIDSYFESVLKKNSIEHISYNEF</sequence>